<keyword evidence="2" id="KW-0813">Transport</keyword>
<keyword evidence="6 7" id="KW-0472">Membrane</keyword>
<dbReference type="PANTHER" id="PTHR23513">
    <property type="entry name" value="INTEGRAL MEMBRANE EFFLUX PROTEIN-RELATED"/>
    <property type="match status" value="1"/>
</dbReference>
<feature type="transmembrane region" description="Helical" evidence="7">
    <location>
        <begin position="164"/>
        <end position="186"/>
    </location>
</feature>
<keyword evidence="5 7" id="KW-1133">Transmembrane helix</keyword>
<comment type="caution">
    <text evidence="8">The sequence shown here is derived from an EMBL/GenBank/DDBJ whole genome shotgun (WGS) entry which is preliminary data.</text>
</comment>
<evidence type="ECO:0000256" key="7">
    <source>
        <dbReference type="SAM" id="Phobius"/>
    </source>
</evidence>
<dbReference type="PANTHER" id="PTHR23513:SF6">
    <property type="entry name" value="MAJOR FACILITATOR SUPERFAMILY ASSOCIATED DOMAIN-CONTAINING PROTEIN"/>
    <property type="match status" value="1"/>
</dbReference>
<feature type="transmembrane region" description="Helical" evidence="7">
    <location>
        <begin position="136"/>
        <end position="158"/>
    </location>
</feature>
<evidence type="ECO:0000256" key="3">
    <source>
        <dbReference type="ARBA" id="ARBA00022475"/>
    </source>
</evidence>
<keyword evidence="9" id="KW-1185">Reference proteome</keyword>
<comment type="subcellular location">
    <subcellularLocation>
        <location evidence="1">Cell membrane</location>
        <topology evidence="1">Multi-pass membrane protein</topology>
    </subcellularLocation>
</comment>
<evidence type="ECO:0000313" key="9">
    <source>
        <dbReference type="Proteomes" id="UP000624709"/>
    </source>
</evidence>
<sequence>MASIPLAWWAGMLTITQMIVVALVTGFATVLFDVGNQTFLPEIVPTDQLQSRNSLTSGTHAATQLGGPSLGGVAVQLLGAVPTLLVDVVSYLFSAAVLRTLPERRAEPPAEQRPPMRDLIREGWHYVVRHPIVGPCMWDATATNFVTGAMLALFPYYLVRELHASPGLVGLLLATDGLGTLAGALAGPLGAKTTLLLFGALTALSPVIYLMSPVRTLRDLTDLAAPTAERHQPAL</sequence>
<name>A0ABQ4BKV6_9ACTN</name>
<dbReference type="SUPFAM" id="SSF103473">
    <property type="entry name" value="MFS general substrate transporter"/>
    <property type="match status" value="1"/>
</dbReference>
<evidence type="ECO:0000256" key="2">
    <source>
        <dbReference type="ARBA" id="ARBA00022448"/>
    </source>
</evidence>
<dbReference type="Gene3D" id="1.20.1250.20">
    <property type="entry name" value="MFS general substrate transporter like domains"/>
    <property type="match status" value="1"/>
</dbReference>
<feature type="transmembrane region" description="Helical" evidence="7">
    <location>
        <begin position="193"/>
        <end position="212"/>
    </location>
</feature>
<feature type="transmembrane region" description="Helical" evidence="7">
    <location>
        <begin position="7"/>
        <end position="32"/>
    </location>
</feature>
<organism evidence="8 9">
    <name type="scientific">Actinoplanes palleronii</name>
    <dbReference type="NCBI Taxonomy" id="113570"/>
    <lineage>
        <taxon>Bacteria</taxon>
        <taxon>Bacillati</taxon>
        <taxon>Actinomycetota</taxon>
        <taxon>Actinomycetes</taxon>
        <taxon>Micromonosporales</taxon>
        <taxon>Micromonosporaceae</taxon>
        <taxon>Actinoplanes</taxon>
    </lineage>
</organism>
<evidence type="ECO:0000256" key="4">
    <source>
        <dbReference type="ARBA" id="ARBA00022692"/>
    </source>
</evidence>
<proteinExistence type="predicted"/>
<protein>
    <recommendedName>
        <fullName evidence="10">MFS transporter</fullName>
    </recommendedName>
</protein>
<evidence type="ECO:0000256" key="6">
    <source>
        <dbReference type="ARBA" id="ARBA00023136"/>
    </source>
</evidence>
<dbReference type="EMBL" id="BOMS01000114">
    <property type="protein sequence ID" value="GIE70931.1"/>
    <property type="molecule type" value="Genomic_DNA"/>
</dbReference>
<evidence type="ECO:0000256" key="5">
    <source>
        <dbReference type="ARBA" id="ARBA00022989"/>
    </source>
</evidence>
<accession>A0ABQ4BKV6</accession>
<evidence type="ECO:0000313" key="8">
    <source>
        <dbReference type="EMBL" id="GIE70931.1"/>
    </source>
</evidence>
<keyword evidence="4 7" id="KW-0812">Transmembrane</keyword>
<keyword evidence="3" id="KW-1003">Cell membrane</keyword>
<evidence type="ECO:0000256" key="1">
    <source>
        <dbReference type="ARBA" id="ARBA00004651"/>
    </source>
</evidence>
<dbReference type="CDD" id="cd06173">
    <property type="entry name" value="MFS_MefA_like"/>
    <property type="match status" value="1"/>
</dbReference>
<evidence type="ECO:0008006" key="10">
    <source>
        <dbReference type="Google" id="ProtNLM"/>
    </source>
</evidence>
<feature type="transmembrane region" description="Helical" evidence="7">
    <location>
        <begin position="73"/>
        <end position="98"/>
    </location>
</feature>
<dbReference type="Pfam" id="PF05977">
    <property type="entry name" value="MFS_3"/>
    <property type="match status" value="1"/>
</dbReference>
<gene>
    <name evidence="8" type="ORF">Apa02nite_070390</name>
</gene>
<reference evidence="8 9" key="1">
    <citation type="submission" date="2021-01" db="EMBL/GenBank/DDBJ databases">
        <title>Whole genome shotgun sequence of Actinoplanes palleronii NBRC 14916.</title>
        <authorList>
            <person name="Komaki H."/>
            <person name="Tamura T."/>
        </authorList>
    </citation>
    <scope>NUCLEOTIDE SEQUENCE [LARGE SCALE GENOMIC DNA]</scope>
    <source>
        <strain evidence="8 9">NBRC 14916</strain>
    </source>
</reference>
<dbReference type="InterPro" id="IPR010290">
    <property type="entry name" value="TM_effector"/>
</dbReference>
<dbReference type="InterPro" id="IPR036259">
    <property type="entry name" value="MFS_trans_sf"/>
</dbReference>
<dbReference type="Proteomes" id="UP000624709">
    <property type="component" value="Unassembled WGS sequence"/>
</dbReference>